<feature type="non-terminal residue" evidence="2">
    <location>
        <position position="1"/>
    </location>
</feature>
<name>A0A9N9N3G4_FUNMO</name>
<dbReference type="Proteomes" id="UP000789375">
    <property type="component" value="Unassembled WGS sequence"/>
</dbReference>
<feature type="compositionally biased region" description="Basic and acidic residues" evidence="1">
    <location>
        <begin position="13"/>
        <end position="23"/>
    </location>
</feature>
<sequence>DSRNNGANICKVSKKDNGQKTEEETGWDDSNIGLMLSITVQIA</sequence>
<feature type="region of interest" description="Disordered" evidence="1">
    <location>
        <begin position="1"/>
        <end position="26"/>
    </location>
</feature>
<evidence type="ECO:0000313" key="2">
    <source>
        <dbReference type="EMBL" id="CAG8698717.1"/>
    </source>
</evidence>
<evidence type="ECO:0000313" key="3">
    <source>
        <dbReference type="Proteomes" id="UP000789375"/>
    </source>
</evidence>
<dbReference type="EMBL" id="CAJVPP010008654">
    <property type="protein sequence ID" value="CAG8698717.1"/>
    <property type="molecule type" value="Genomic_DNA"/>
</dbReference>
<gene>
    <name evidence="2" type="ORF">FMOSSE_LOCUS13718</name>
</gene>
<evidence type="ECO:0000256" key="1">
    <source>
        <dbReference type="SAM" id="MobiDB-lite"/>
    </source>
</evidence>
<accession>A0A9N9N3G4</accession>
<protein>
    <submittedName>
        <fullName evidence="2">10981_t:CDS:1</fullName>
    </submittedName>
</protein>
<proteinExistence type="predicted"/>
<reference evidence="2" key="1">
    <citation type="submission" date="2021-06" db="EMBL/GenBank/DDBJ databases">
        <authorList>
            <person name="Kallberg Y."/>
            <person name="Tangrot J."/>
            <person name="Rosling A."/>
        </authorList>
    </citation>
    <scope>NUCLEOTIDE SEQUENCE</scope>
    <source>
        <strain evidence="2">87-6 pot B 2015</strain>
    </source>
</reference>
<keyword evidence="3" id="KW-1185">Reference proteome</keyword>
<dbReference type="AlphaFoldDB" id="A0A9N9N3G4"/>
<organism evidence="2 3">
    <name type="scientific">Funneliformis mosseae</name>
    <name type="common">Endomycorrhizal fungus</name>
    <name type="synonym">Glomus mosseae</name>
    <dbReference type="NCBI Taxonomy" id="27381"/>
    <lineage>
        <taxon>Eukaryota</taxon>
        <taxon>Fungi</taxon>
        <taxon>Fungi incertae sedis</taxon>
        <taxon>Mucoromycota</taxon>
        <taxon>Glomeromycotina</taxon>
        <taxon>Glomeromycetes</taxon>
        <taxon>Glomerales</taxon>
        <taxon>Glomeraceae</taxon>
        <taxon>Funneliformis</taxon>
    </lineage>
</organism>
<comment type="caution">
    <text evidence="2">The sequence shown here is derived from an EMBL/GenBank/DDBJ whole genome shotgun (WGS) entry which is preliminary data.</text>
</comment>